<dbReference type="InterPro" id="IPR000843">
    <property type="entry name" value="HTH_LacI"/>
</dbReference>
<proteinExistence type="predicted"/>
<reference evidence="5" key="1">
    <citation type="journal article" date="2014" name="Int. J. Syst. Evol. Microbiol.">
        <title>Complete genome sequence of Corynebacterium casei LMG S-19264T (=DSM 44701T), isolated from a smear-ripened cheese.</title>
        <authorList>
            <consortium name="US DOE Joint Genome Institute (JGI-PGF)"/>
            <person name="Walter F."/>
            <person name="Albersmeier A."/>
            <person name="Kalinowski J."/>
            <person name="Ruckert C."/>
        </authorList>
    </citation>
    <scope>NUCLEOTIDE SEQUENCE</scope>
    <source>
        <strain evidence="5">CGMCC 1.15880</strain>
    </source>
</reference>
<dbReference type="InterPro" id="IPR010982">
    <property type="entry name" value="Lambda_DNA-bd_dom_sf"/>
</dbReference>
<dbReference type="Gene3D" id="1.10.260.40">
    <property type="entry name" value="lambda repressor-like DNA-binding domains"/>
    <property type="match status" value="1"/>
</dbReference>
<sequence length="334" mass="36541">MARRPTLKDISELANVSEMTASRVLRGKGEASAVTRERVLAAAKSVGYVPNRIAGSLSSKSVDLVGVVVPSISSFVFAEVLTGLSNVLKTTTMQPVFGVSDYDLETEETVIREMLSWQPKGLVVAGLEHTDAARKMMRNAGIPVVEIMDVDGDPVDLNVGVSHRRAGYETGKAILERGYKKLGFIGTKYPLDHRAAKRFQGFQQALAEANVMLADQELYTGGSTLLLGRQLTEKLLERTPDLDMIYYSSDTMSCGGLMHCVMNNISVPDQLGLAGFNGLDLRHGMPMLTATMNAYRFEIGKRAAQLILEHEQADYRAVRQVIEFKPDVEPGDTL</sequence>
<reference evidence="5" key="2">
    <citation type="submission" date="2020-09" db="EMBL/GenBank/DDBJ databases">
        <authorList>
            <person name="Sun Q."/>
            <person name="Zhou Y."/>
        </authorList>
    </citation>
    <scope>NUCLEOTIDE SEQUENCE</scope>
    <source>
        <strain evidence="5">CGMCC 1.15880</strain>
    </source>
</reference>
<dbReference type="Pfam" id="PF00532">
    <property type="entry name" value="Peripla_BP_1"/>
    <property type="match status" value="1"/>
</dbReference>
<evidence type="ECO:0000256" key="3">
    <source>
        <dbReference type="ARBA" id="ARBA00023163"/>
    </source>
</evidence>
<keyword evidence="3" id="KW-0804">Transcription</keyword>
<dbReference type="PANTHER" id="PTHR30146:SF33">
    <property type="entry name" value="TRANSCRIPTIONAL REGULATOR"/>
    <property type="match status" value="1"/>
</dbReference>
<gene>
    <name evidence="5" type="ORF">GCM10011498_10100</name>
</gene>
<protein>
    <submittedName>
        <fullName evidence="5">LacI family transcriptional regulator</fullName>
    </submittedName>
</protein>
<comment type="caution">
    <text evidence="5">The sequence shown here is derived from an EMBL/GenBank/DDBJ whole genome shotgun (WGS) entry which is preliminary data.</text>
</comment>
<dbReference type="CDD" id="cd01575">
    <property type="entry name" value="PBP1_GntR"/>
    <property type="match status" value="1"/>
</dbReference>
<evidence type="ECO:0000259" key="4">
    <source>
        <dbReference type="PROSITE" id="PS50932"/>
    </source>
</evidence>
<evidence type="ECO:0000256" key="1">
    <source>
        <dbReference type="ARBA" id="ARBA00023015"/>
    </source>
</evidence>
<dbReference type="Pfam" id="PF00356">
    <property type="entry name" value="LacI"/>
    <property type="match status" value="1"/>
</dbReference>
<dbReference type="InterPro" id="IPR001761">
    <property type="entry name" value="Peripla_BP/Lac1_sug-bd_dom"/>
</dbReference>
<dbReference type="AlphaFoldDB" id="A0A916VND1"/>
<evidence type="ECO:0000313" key="5">
    <source>
        <dbReference type="EMBL" id="GGA11888.1"/>
    </source>
</evidence>
<dbReference type="Proteomes" id="UP000628017">
    <property type="component" value="Unassembled WGS sequence"/>
</dbReference>
<dbReference type="Gene3D" id="3.40.50.2300">
    <property type="match status" value="2"/>
</dbReference>
<evidence type="ECO:0000313" key="6">
    <source>
        <dbReference type="Proteomes" id="UP000628017"/>
    </source>
</evidence>
<feature type="domain" description="HTH lacI-type" evidence="4">
    <location>
        <begin position="5"/>
        <end position="59"/>
    </location>
</feature>
<dbReference type="InterPro" id="IPR028082">
    <property type="entry name" value="Peripla_BP_I"/>
</dbReference>
<dbReference type="GO" id="GO:0000976">
    <property type="term" value="F:transcription cis-regulatory region binding"/>
    <property type="evidence" value="ECO:0007669"/>
    <property type="project" value="TreeGrafter"/>
</dbReference>
<name>A0A916VND1_9RHOB</name>
<dbReference type="SMART" id="SM00354">
    <property type="entry name" value="HTH_LACI"/>
    <property type="match status" value="1"/>
</dbReference>
<dbReference type="PANTHER" id="PTHR30146">
    <property type="entry name" value="LACI-RELATED TRANSCRIPTIONAL REPRESSOR"/>
    <property type="match status" value="1"/>
</dbReference>
<dbReference type="RefSeq" id="WP_188671503.1">
    <property type="nucleotide sequence ID" value="NZ_BMKA01000001.1"/>
</dbReference>
<evidence type="ECO:0000256" key="2">
    <source>
        <dbReference type="ARBA" id="ARBA00023125"/>
    </source>
</evidence>
<keyword evidence="1" id="KW-0805">Transcription regulation</keyword>
<dbReference type="GO" id="GO:0003700">
    <property type="term" value="F:DNA-binding transcription factor activity"/>
    <property type="evidence" value="ECO:0007669"/>
    <property type="project" value="TreeGrafter"/>
</dbReference>
<accession>A0A916VND1</accession>
<keyword evidence="6" id="KW-1185">Reference proteome</keyword>
<dbReference type="PROSITE" id="PS50932">
    <property type="entry name" value="HTH_LACI_2"/>
    <property type="match status" value="1"/>
</dbReference>
<dbReference type="SUPFAM" id="SSF47413">
    <property type="entry name" value="lambda repressor-like DNA-binding domains"/>
    <property type="match status" value="1"/>
</dbReference>
<dbReference type="CDD" id="cd01392">
    <property type="entry name" value="HTH_LacI"/>
    <property type="match status" value="1"/>
</dbReference>
<keyword evidence="2" id="KW-0238">DNA-binding</keyword>
<organism evidence="5 6">
    <name type="scientific">Neptunicoccus cionae</name>
    <dbReference type="NCBI Taxonomy" id="2035344"/>
    <lineage>
        <taxon>Bacteria</taxon>
        <taxon>Pseudomonadati</taxon>
        <taxon>Pseudomonadota</taxon>
        <taxon>Alphaproteobacteria</taxon>
        <taxon>Rhodobacterales</taxon>
        <taxon>Paracoccaceae</taxon>
        <taxon>Neptunicoccus</taxon>
    </lineage>
</organism>
<dbReference type="SUPFAM" id="SSF53822">
    <property type="entry name" value="Periplasmic binding protein-like I"/>
    <property type="match status" value="1"/>
</dbReference>
<dbReference type="EMBL" id="BMKA01000001">
    <property type="protein sequence ID" value="GGA11888.1"/>
    <property type="molecule type" value="Genomic_DNA"/>
</dbReference>